<dbReference type="GO" id="GO:0140618">
    <property type="term" value="F:ferric-chelate reductase (NADH) activity"/>
    <property type="evidence" value="ECO:0007669"/>
    <property type="project" value="UniProtKB-EC"/>
</dbReference>
<feature type="domain" description="FAD-binding FR-type" evidence="16">
    <location>
        <begin position="326"/>
        <end position="431"/>
    </location>
</feature>
<evidence type="ECO:0000256" key="13">
    <source>
        <dbReference type="ARBA" id="ARBA00050970"/>
    </source>
</evidence>
<keyword evidence="9" id="KW-0560">Oxidoreductase</keyword>
<feature type="transmembrane region" description="Helical" evidence="15">
    <location>
        <begin position="120"/>
        <end position="142"/>
    </location>
</feature>
<feature type="transmembrane region" description="Helical" evidence="15">
    <location>
        <begin position="60"/>
        <end position="88"/>
    </location>
</feature>
<evidence type="ECO:0000256" key="8">
    <source>
        <dbReference type="ARBA" id="ARBA00022989"/>
    </source>
</evidence>
<dbReference type="PROSITE" id="PS51384">
    <property type="entry name" value="FAD_FR"/>
    <property type="match status" value="1"/>
</dbReference>
<dbReference type="InterPro" id="IPR013121">
    <property type="entry name" value="Fe_red_NAD-bd_6"/>
</dbReference>
<evidence type="ECO:0000313" key="18">
    <source>
        <dbReference type="Proteomes" id="UP000593562"/>
    </source>
</evidence>
<dbReference type="Gene3D" id="3.40.50.80">
    <property type="entry name" value="Nucleotide-binding domain of ferredoxin-NADP reductase (FNR) module"/>
    <property type="match status" value="1"/>
</dbReference>
<evidence type="ECO:0000256" key="15">
    <source>
        <dbReference type="SAM" id="Phobius"/>
    </source>
</evidence>
<dbReference type="InterPro" id="IPR017938">
    <property type="entry name" value="Riboflavin_synthase-like_b-brl"/>
</dbReference>
<dbReference type="InterPro" id="IPR013112">
    <property type="entry name" value="FAD-bd_8"/>
</dbReference>
<keyword evidence="10" id="KW-0408">Iron</keyword>
<comment type="cofactor">
    <cofactor evidence="1">
        <name>FAD</name>
        <dbReference type="ChEBI" id="CHEBI:57692"/>
    </cofactor>
</comment>
<dbReference type="SUPFAM" id="SSF52343">
    <property type="entry name" value="Ferredoxin reductase-like, C-terminal NADP-linked domain"/>
    <property type="match status" value="1"/>
</dbReference>
<sequence>MDSRVVKKSSPEIEVVIRRAIWVLAMVVFMGSIMMWIMSPTQTYRQIWLLSIRSKTNSTYFGSQGATLLIFTFPILFIAVLGCVYLHLKGKRLNHQNMDSGEKVSLLGRWRRPMLVKGPLGIVSGVELAFFVMFMALLVWYLSTALHNRFEAITPQSAANKGQQVWQVKLSTAALVVGLVGNICLAFLFYPVARGSSVLPLFGLTSEGSIKYHIWLGHTVMALFTVHGVCFVIYWAVTHQISEMTKWAKTDISNVAGELALLAGLAMWATTFPGIRRKMFEVFFYTHHLYIVFIFFFIFHVGISYACIMLPGFYLFLVDRYLRFLQSRQRVRLVSARVLPGATIELNFSKSPSLKYNPTSTMFINVPGISKLQWHPFTITSNSSLESDKLSVVIKTEGKWSTKLYQILSSPSSIDRLDVSVEGPYGPASTHFLRSNPALFWLIFIGKINEVCTNFCRHDTLVMVSGGSGITPFISIIRELIFLSVTNECKTPRVILICAFKNSSDLTMLDLLLPISGSQSSISNLELQIEAFVTREKEPTVDNHSKNVRTLWFKPLPTDAPVTAILGQNSWLWLGMILSTSFVIFLILLGIMNRYYIYPIDHNSNDVFPLSLRSFLNMLVICVGIGSAASAAVLWNKRQNVREANQIKNMEGATPSGTPASPYNADRELESVPSQGLVQSSNVHYGARPNLKRMILECGESSVGVVASGPRKMRQEVANICSSGLADNLHFESISFSW</sequence>
<dbReference type="EC" id="1.16.1.7" evidence="14"/>
<feature type="transmembrane region" description="Helical" evidence="15">
    <location>
        <begin position="20"/>
        <end position="39"/>
    </location>
</feature>
<evidence type="ECO:0000259" key="16">
    <source>
        <dbReference type="PROSITE" id="PS51384"/>
    </source>
</evidence>
<comment type="catalytic activity">
    <reaction evidence="13">
        <text>2 a Fe(II)-siderophore + NAD(+) + H(+) = 2 a Fe(III)-siderophore + NADH</text>
        <dbReference type="Rhea" id="RHEA:15061"/>
        <dbReference type="Rhea" id="RHEA-COMP:11342"/>
        <dbReference type="Rhea" id="RHEA-COMP:11344"/>
        <dbReference type="ChEBI" id="CHEBI:15378"/>
        <dbReference type="ChEBI" id="CHEBI:29033"/>
        <dbReference type="ChEBI" id="CHEBI:29034"/>
        <dbReference type="ChEBI" id="CHEBI:57540"/>
        <dbReference type="ChEBI" id="CHEBI:57945"/>
        <dbReference type="EC" id="1.16.1.7"/>
    </reaction>
</comment>
<dbReference type="SUPFAM" id="SSF63380">
    <property type="entry name" value="Riboflavin synthase domain-like"/>
    <property type="match status" value="1"/>
</dbReference>
<dbReference type="InterPro" id="IPR039261">
    <property type="entry name" value="FNR_nucleotide-bd"/>
</dbReference>
<feature type="transmembrane region" description="Helical" evidence="15">
    <location>
        <begin position="170"/>
        <end position="192"/>
    </location>
</feature>
<dbReference type="Proteomes" id="UP000593562">
    <property type="component" value="Unassembled WGS sequence"/>
</dbReference>
<keyword evidence="4" id="KW-0813">Transport</keyword>
<keyword evidence="12 15" id="KW-0472">Membrane</keyword>
<dbReference type="InterPro" id="IPR050369">
    <property type="entry name" value="RBOH/FRE"/>
</dbReference>
<dbReference type="CDD" id="cd06186">
    <property type="entry name" value="NOX_Duox_like_FAD_NADP"/>
    <property type="match status" value="1"/>
</dbReference>
<dbReference type="GO" id="GO:0005886">
    <property type="term" value="C:plasma membrane"/>
    <property type="evidence" value="ECO:0007669"/>
    <property type="project" value="TreeGrafter"/>
</dbReference>
<keyword evidence="11" id="KW-0406">Ion transport</keyword>
<dbReference type="GO" id="GO:0046872">
    <property type="term" value="F:metal ion binding"/>
    <property type="evidence" value="ECO:0007669"/>
    <property type="project" value="UniProtKB-KW"/>
</dbReference>
<feature type="transmembrane region" description="Helical" evidence="15">
    <location>
        <begin position="255"/>
        <end position="275"/>
    </location>
</feature>
<dbReference type="InParanoid" id="A0A7J7CG96"/>
<proteinExistence type="inferred from homology"/>
<feature type="transmembrane region" description="Helical" evidence="15">
    <location>
        <begin position="571"/>
        <end position="595"/>
    </location>
</feature>
<evidence type="ECO:0000256" key="4">
    <source>
        <dbReference type="ARBA" id="ARBA00022448"/>
    </source>
</evidence>
<organism evidence="17 18">
    <name type="scientific">Tripterygium wilfordii</name>
    <name type="common">Thunder God vine</name>
    <dbReference type="NCBI Taxonomy" id="458696"/>
    <lineage>
        <taxon>Eukaryota</taxon>
        <taxon>Viridiplantae</taxon>
        <taxon>Streptophyta</taxon>
        <taxon>Embryophyta</taxon>
        <taxon>Tracheophyta</taxon>
        <taxon>Spermatophyta</taxon>
        <taxon>Magnoliopsida</taxon>
        <taxon>eudicotyledons</taxon>
        <taxon>Gunneridae</taxon>
        <taxon>Pentapetalae</taxon>
        <taxon>rosids</taxon>
        <taxon>fabids</taxon>
        <taxon>Celastrales</taxon>
        <taxon>Celastraceae</taxon>
        <taxon>Tripterygium</taxon>
    </lineage>
</organism>
<dbReference type="Pfam" id="PF08030">
    <property type="entry name" value="NAD_binding_6"/>
    <property type="match status" value="1"/>
</dbReference>
<evidence type="ECO:0000256" key="12">
    <source>
        <dbReference type="ARBA" id="ARBA00023136"/>
    </source>
</evidence>
<evidence type="ECO:0000256" key="9">
    <source>
        <dbReference type="ARBA" id="ARBA00023002"/>
    </source>
</evidence>
<evidence type="ECO:0000256" key="1">
    <source>
        <dbReference type="ARBA" id="ARBA00001974"/>
    </source>
</evidence>
<keyword evidence="5 15" id="KW-0812">Transmembrane</keyword>
<dbReference type="FunFam" id="3.40.50.80:FF:000039">
    <property type="entry name" value="Ferric reduction oxidase 3"/>
    <property type="match status" value="1"/>
</dbReference>
<dbReference type="Pfam" id="PF01794">
    <property type="entry name" value="Ferric_reduct"/>
    <property type="match status" value="1"/>
</dbReference>
<dbReference type="AlphaFoldDB" id="A0A7J7CG96"/>
<keyword evidence="8 15" id="KW-1133">Transmembrane helix</keyword>
<dbReference type="PANTHER" id="PTHR11972:SF41">
    <property type="entry name" value="FERRIC REDUCTION OXIDASE 2"/>
    <property type="match status" value="1"/>
</dbReference>
<evidence type="ECO:0000256" key="14">
    <source>
        <dbReference type="ARBA" id="ARBA00066905"/>
    </source>
</evidence>
<dbReference type="InterPro" id="IPR013130">
    <property type="entry name" value="Fe3_Rdtase_TM_dom"/>
</dbReference>
<dbReference type="Pfam" id="PF08022">
    <property type="entry name" value="FAD_binding_8"/>
    <property type="match status" value="1"/>
</dbReference>
<keyword evidence="18" id="KW-1185">Reference proteome</keyword>
<dbReference type="GO" id="GO:0006811">
    <property type="term" value="P:monoatomic ion transport"/>
    <property type="evidence" value="ECO:0007669"/>
    <property type="project" value="UniProtKB-KW"/>
</dbReference>
<comment type="subcellular location">
    <subcellularLocation>
        <location evidence="2">Membrane</location>
        <topology evidence="2">Multi-pass membrane protein</topology>
    </subcellularLocation>
</comment>
<evidence type="ECO:0000256" key="2">
    <source>
        <dbReference type="ARBA" id="ARBA00004141"/>
    </source>
</evidence>
<reference evidence="17 18" key="1">
    <citation type="journal article" date="2020" name="Nat. Commun.">
        <title>Genome of Tripterygium wilfordii and identification of cytochrome P450 involved in triptolide biosynthesis.</title>
        <authorList>
            <person name="Tu L."/>
            <person name="Su P."/>
            <person name="Zhang Z."/>
            <person name="Gao L."/>
            <person name="Wang J."/>
            <person name="Hu T."/>
            <person name="Zhou J."/>
            <person name="Zhang Y."/>
            <person name="Zhao Y."/>
            <person name="Liu Y."/>
            <person name="Song Y."/>
            <person name="Tong Y."/>
            <person name="Lu Y."/>
            <person name="Yang J."/>
            <person name="Xu C."/>
            <person name="Jia M."/>
            <person name="Peters R.J."/>
            <person name="Huang L."/>
            <person name="Gao W."/>
        </authorList>
    </citation>
    <scope>NUCLEOTIDE SEQUENCE [LARGE SCALE GENOMIC DNA]</scope>
    <source>
        <strain evidence="18">cv. XIE 37</strain>
        <tissue evidence="17">Leaf</tissue>
    </source>
</reference>
<keyword evidence="6" id="KW-0479">Metal-binding</keyword>
<keyword evidence="7" id="KW-0249">Electron transport</keyword>
<dbReference type="InterPro" id="IPR017927">
    <property type="entry name" value="FAD-bd_FR_type"/>
</dbReference>
<protein>
    <recommendedName>
        <fullName evidence="14">ferric-chelate reductase (NADH)</fullName>
        <ecNumber evidence="14">1.16.1.7</ecNumber>
    </recommendedName>
</protein>
<comment type="similarity">
    <text evidence="3">Belongs to the ferric reductase (FRE) family.</text>
</comment>
<feature type="transmembrane region" description="Helical" evidence="15">
    <location>
        <begin position="287"/>
        <end position="318"/>
    </location>
</feature>
<dbReference type="SFLD" id="SFLDS00052">
    <property type="entry name" value="Ferric_Reductase_Domain"/>
    <property type="match status" value="1"/>
</dbReference>
<dbReference type="SFLD" id="SFLDG01168">
    <property type="entry name" value="Ferric_reductase_subgroup_(FRE"/>
    <property type="match status" value="1"/>
</dbReference>
<feature type="transmembrane region" description="Helical" evidence="15">
    <location>
        <begin position="615"/>
        <end position="635"/>
    </location>
</feature>
<dbReference type="EMBL" id="JAAARO010000017">
    <property type="protein sequence ID" value="KAF5733068.1"/>
    <property type="molecule type" value="Genomic_DNA"/>
</dbReference>
<evidence type="ECO:0000256" key="3">
    <source>
        <dbReference type="ARBA" id="ARBA00006278"/>
    </source>
</evidence>
<evidence type="ECO:0000256" key="6">
    <source>
        <dbReference type="ARBA" id="ARBA00022723"/>
    </source>
</evidence>
<name>A0A7J7CG96_TRIWF</name>
<accession>A0A7J7CG96</accession>
<evidence type="ECO:0000313" key="17">
    <source>
        <dbReference type="EMBL" id="KAF5733068.1"/>
    </source>
</evidence>
<evidence type="ECO:0000256" key="5">
    <source>
        <dbReference type="ARBA" id="ARBA00022692"/>
    </source>
</evidence>
<dbReference type="FunCoup" id="A0A7J7CG96">
    <property type="interactions" value="55"/>
</dbReference>
<evidence type="ECO:0000256" key="10">
    <source>
        <dbReference type="ARBA" id="ARBA00023004"/>
    </source>
</evidence>
<gene>
    <name evidence="17" type="ORF">HS088_TW17G00604</name>
</gene>
<feature type="transmembrane region" description="Helical" evidence="15">
    <location>
        <begin position="212"/>
        <end position="235"/>
    </location>
</feature>
<dbReference type="PANTHER" id="PTHR11972">
    <property type="entry name" value="NADPH OXIDASE"/>
    <property type="match status" value="1"/>
</dbReference>
<comment type="caution">
    <text evidence="17">The sequence shown here is derived from an EMBL/GenBank/DDBJ whole genome shotgun (WGS) entry which is preliminary data.</text>
</comment>
<evidence type="ECO:0000256" key="7">
    <source>
        <dbReference type="ARBA" id="ARBA00022982"/>
    </source>
</evidence>
<evidence type="ECO:0000256" key="11">
    <source>
        <dbReference type="ARBA" id="ARBA00023065"/>
    </source>
</evidence>